<reference evidence="1 2" key="1">
    <citation type="submission" date="2021-02" db="EMBL/GenBank/DDBJ databases">
        <authorList>
            <person name="Han P."/>
        </authorList>
    </citation>
    <scope>NUCLEOTIDE SEQUENCE [LARGE SCALE GENOMIC DNA]</scope>
    <source>
        <strain evidence="1">Candidatus Nitrospira sp. ZN2</strain>
    </source>
</reference>
<organism evidence="1 2">
    <name type="scientific">Nitrospira defluvii</name>
    <dbReference type="NCBI Taxonomy" id="330214"/>
    <lineage>
        <taxon>Bacteria</taxon>
        <taxon>Pseudomonadati</taxon>
        <taxon>Nitrospirota</taxon>
        <taxon>Nitrospiria</taxon>
        <taxon>Nitrospirales</taxon>
        <taxon>Nitrospiraceae</taxon>
        <taxon>Nitrospira</taxon>
    </lineage>
</organism>
<keyword evidence="2" id="KW-1185">Reference proteome</keyword>
<protein>
    <submittedName>
        <fullName evidence="1">Uncharacterized protein</fullName>
    </submittedName>
</protein>
<name>A0ABM8SFA0_9BACT</name>
<dbReference type="RefSeq" id="WP_213044382.1">
    <property type="nucleotide sequence ID" value="NZ_CAJNBJ010000022.1"/>
</dbReference>
<dbReference type="Gene3D" id="3.30.420.40">
    <property type="match status" value="2"/>
</dbReference>
<dbReference type="Gene3D" id="3.30.1490.300">
    <property type="match status" value="1"/>
</dbReference>
<evidence type="ECO:0000313" key="1">
    <source>
        <dbReference type="EMBL" id="CAE6805075.1"/>
    </source>
</evidence>
<evidence type="ECO:0000313" key="2">
    <source>
        <dbReference type="Proteomes" id="UP000675880"/>
    </source>
</evidence>
<dbReference type="EMBL" id="CAJNBJ010000022">
    <property type="protein sequence ID" value="CAE6805075.1"/>
    <property type="molecule type" value="Genomic_DNA"/>
</dbReference>
<proteinExistence type="predicted"/>
<dbReference type="Proteomes" id="UP000675880">
    <property type="component" value="Unassembled WGS sequence"/>
</dbReference>
<gene>
    <name evidence="1" type="ORF">NSPZN2_90050</name>
</gene>
<comment type="caution">
    <text evidence="1">The sequence shown here is derived from an EMBL/GenBank/DDBJ whole genome shotgun (WGS) entry which is preliminary data.</text>
</comment>
<sequence length="335" mass="36052">MWDWITSRPQYCLKIGSHDLAWAEVHRNWRGRPRYQCVVSALPEGIVRLSPLEQNIMLPHELESHIRAIAGSATTQAPGRSSTPGVPRAATVILPDLAVRLAVVRLQDLPWSSEERDALVRWRLGQEQLLSLSGAKVFSQVLSEPAASGDGPCTVLAVVVQESVLAQYESVCEAAGLIPQEVDVASLRLYNLWSQGASRTAQPTVDLLWVNATDGGVTAFVFHKGALVFLRSKLQGGIGSGGVWPSGSEQVGINRIVQECADSIYACQQQVPELSISQVVLIADDVMGPGLRQQLEKGLGVPVQELDWDRVQQYGGGTITGPRSSAALPAIAGVV</sequence>
<accession>A0ABM8SFA0</accession>